<dbReference type="Gene3D" id="3.40.50.11310">
    <property type="entry name" value="Bacterial phosphonate metabolism protein PhnH"/>
    <property type="match status" value="1"/>
</dbReference>
<comment type="caution">
    <text evidence="1">The sequence shown here is derived from an EMBL/GenBank/DDBJ whole genome shotgun (WGS) entry which is preliminary data.</text>
</comment>
<keyword evidence="2" id="KW-1185">Reference proteome</keyword>
<name>A0A7W9WT96_9BURK</name>
<dbReference type="Pfam" id="PF05845">
    <property type="entry name" value="PhnH"/>
    <property type="match status" value="1"/>
</dbReference>
<dbReference type="GO" id="GO:0061693">
    <property type="term" value="F:alpha-D-ribose 1-methylphosphonate 5-triphosphate synthase activity"/>
    <property type="evidence" value="ECO:0007669"/>
    <property type="project" value="UniProtKB-EC"/>
</dbReference>
<organism evidence="1 2">
    <name type="scientific">Paraburkholderia bannensis</name>
    <dbReference type="NCBI Taxonomy" id="765414"/>
    <lineage>
        <taxon>Bacteria</taxon>
        <taxon>Pseudomonadati</taxon>
        <taxon>Pseudomonadota</taxon>
        <taxon>Betaproteobacteria</taxon>
        <taxon>Burkholderiales</taxon>
        <taxon>Burkholderiaceae</taxon>
        <taxon>Paraburkholderia</taxon>
    </lineage>
</organism>
<keyword evidence="1" id="KW-0808">Transferase</keyword>
<dbReference type="Proteomes" id="UP000571554">
    <property type="component" value="Unassembled WGS sequence"/>
</dbReference>
<dbReference type="EMBL" id="JACHBW010000015">
    <property type="protein sequence ID" value="MBB6105105.1"/>
    <property type="molecule type" value="Genomic_DNA"/>
</dbReference>
<dbReference type="InterPro" id="IPR008772">
    <property type="entry name" value="Phosphonate_metab_PhnH"/>
</dbReference>
<dbReference type="SUPFAM" id="SSF159709">
    <property type="entry name" value="PhnH-like"/>
    <property type="match status" value="1"/>
</dbReference>
<dbReference type="AlphaFoldDB" id="A0A7W9WT96"/>
<protein>
    <submittedName>
        <fullName evidence="1">Alpha-D-ribose 1-methylphosphonate 5-triphosphate synthase subunit PhnH</fullName>
        <ecNumber evidence="1">2.7.8.37</ecNumber>
    </submittedName>
</protein>
<gene>
    <name evidence="1" type="ORF">F4827_004970</name>
</gene>
<dbReference type="GO" id="GO:0019634">
    <property type="term" value="P:organic phosphonate metabolic process"/>
    <property type="evidence" value="ECO:0007669"/>
    <property type="project" value="InterPro"/>
</dbReference>
<proteinExistence type="predicted"/>
<dbReference type="EC" id="2.7.8.37" evidence="1"/>
<dbReference type="RefSeq" id="WP_260184649.1">
    <property type="nucleotide sequence ID" value="NZ_JACHBW010000015.1"/>
</dbReference>
<sequence>MTADFAGANAAAVHLSLDVLAPGFADPVHDTQAVFRTLLNALSRPGTIELIETPLPAAEAIEAASDGTPRAGLAAFAALLALADYATPIWLAQPDAALAAALRFHADAPLAATPREAAFAYVHDAAMLPPLDTFACGTAESPEQSATVFVRVDSLTDGAPLTLSGPGIQTTQRFAPTGLPASLWQERAALAPLFPCGIDFYFVCGARIVGLPRSTRVEVN</sequence>
<dbReference type="InterPro" id="IPR038058">
    <property type="entry name" value="PhnH-like_sp"/>
</dbReference>
<accession>A0A7W9WT96</accession>
<reference evidence="1 2" key="1">
    <citation type="submission" date="2020-08" db="EMBL/GenBank/DDBJ databases">
        <title>Above-ground endophytic microbial communities from plants in different locations in the United States.</title>
        <authorList>
            <person name="Frank C."/>
        </authorList>
    </citation>
    <scope>NUCLEOTIDE SEQUENCE [LARGE SCALE GENOMIC DNA]</scope>
    <source>
        <strain evidence="1 2">WP4_2_2</strain>
    </source>
</reference>
<evidence type="ECO:0000313" key="2">
    <source>
        <dbReference type="Proteomes" id="UP000571554"/>
    </source>
</evidence>
<dbReference type="PIRSF" id="PIRSF020680">
    <property type="entry name" value="PhnH"/>
    <property type="match status" value="1"/>
</dbReference>
<dbReference type="NCBIfam" id="TIGR03292">
    <property type="entry name" value="PhnH_redo"/>
    <property type="match status" value="1"/>
</dbReference>
<evidence type="ECO:0000313" key="1">
    <source>
        <dbReference type="EMBL" id="MBB6105105.1"/>
    </source>
</evidence>